<evidence type="ECO:0008006" key="4">
    <source>
        <dbReference type="Google" id="ProtNLM"/>
    </source>
</evidence>
<keyword evidence="3" id="KW-1185">Reference proteome</keyword>
<dbReference type="Proteomes" id="UP000092582">
    <property type="component" value="Chromosome 1"/>
</dbReference>
<protein>
    <recommendedName>
        <fullName evidence="4">Lipoprotein</fullName>
    </recommendedName>
</protein>
<dbReference type="PROSITE" id="PS51257">
    <property type="entry name" value="PROKAR_LIPOPROTEIN"/>
    <property type="match status" value="1"/>
</dbReference>
<accession>A0A1B1BPH0</accession>
<sequence precursor="true">MRKGDAVSRTQRSSRTFIGALGILIATVGLAACSSPGGPAAGGTPAPVPSTSATPTAAPTPTPAATWNSEASADFAGKVFPITGTDQYVFYTNSQITAAEESRSGVTADVAPGSYALQLACQGGEDNSITVTATSAGVEATEVTASCDETIQSVPFTMVNTGATLNSVGTGTDPVLWAAVIATLPGG</sequence>
<evidence type="ECO:0000313" key="2">
    <source>
        <dbReference type="EMBL" id="ANP74457.1"/>
    </source>
</evidence>
<dbReference type="AlphaFoldDB" id="A0A1B1BPH0"/>
<organism evidence="2 3">
    <name type="scientific">Cryobacterium arcticum</name>
    <dbReference type="NCBI Taxonomy" id="670052"/>
    <lineage>
        <taxon>Bacteria</taxon>
        <taxon>Bacillati</taxon>
        <taxon>Actinomycetota</taxon>
        <taxon>Actinomycetes</taxon>
        <taxon>Micrococcales</taxon>
        <taxon>Microbacteriaceae</taxon>
        <taxon>Cryobacterium</taxon>
    </lineage>
</organism>
<evidence type="ECO:0000256" key="1">
    <source>
        <dbReference type="SAM" id="MobiDB-lite"/>
    </source>
</evidence>
<dbReference type="STRING" id="670052.PA27867_3535"/>
<dbReference type="KEGG" id="cart:PA27867_3535"/>
<evidence type="ECO:0000313" key="3">
    <source>
        <dbReference type="Proteomes" id="UP000092582"/>
    </source>
</evidence>
<dbReference type="EMBL" id="CP016282">
    <property type="protein sequence ID" value="ANP74457.1"/>
    <property type="molecule type" value="Genomic_DNA"/>
</dbReference>
<reference evidence="2 3" key="1">
    <citation type="submission" date="2016-06" db="EMBL/GenBank/DDBJ databases">
        <title>Genome sequencing of Cryobacterium arcticum PAMC 27867.</title>
        <authorList>
            <person name="Lee J."/>
            <person name="Kim O.-S."/>
        </authorList>
    </citation>
    <scope>NUCLEOTIDE SEQUENCE [LARGE SCALE GENOMIC DNA]</scope>
    <source>
        <strain evidence="2 3">PAMC 27867</strain>
    </source>
</reference>
<feature type="region of interest" description="Disordered" evidence="1">
    <location>
        <begin position="36"/>
        <end position="66"/>
    </location>
</feature>
<proteinExistence type="predicted"/>
<gene>
    <name evidence="2" type="ORF">PA27867_3535</name>
</gene>
<name>A0A1B1BPH0_9MICO</name>